<dbReference type="InterPro" id="IPR029065">
    <property type="entry name" value="Enolase_C-like"/>
</dbReference>
<evidence type="ECO:0000256" key="1">
    <source>
        <dbReference type="ARBA" id="ARBA00022723"/>
    </source>
</evidence>
<dbReference type="GO" id="GO:0046872">
    <property type="term" value="F:metal ion binding"/>
    <property type="evidence" value="ECO:0007669"/>
    <property type="project" value="UniProtKB-KW"/>
</dbReference>
<name>A0A6J5YCS7_9ZZZZ</name>
<dbReference type="PANTHER" id="PTHR48073">
    <property type="entry name" value="O-SUCCINYLBENZOATE SYNTHASE-RELATED"/>
    <property type="match status" value="1"/>
</dbReference>
<dbReference type="Gene3D" id="3.30.390.10">
    <property type="entry name" value="Enolase-like, N-terminal domain"/>
    <property type="match status" value="1"/>
</dbReference>
<dbReference type="InterPro" id="IPR036849">
    <property type="entry name" value="Enolase-like_C_sf"/>
</dbReference>
<accession>A0A6J5YCS7</accession>
<evidence type="ECO:0000259" key="2">
    <source>
        <dbReference type="SMART" id="SM00922"/>
    </source>
</evidence>
<dbReference type="Pfam" id="PF13378">
    <property type="entry name" value="MR_MLE_C"/>
    <property type="match status" value="1"/>
</dbReference>
<dbReference type="SUPFAM" id="SSF51604">
    <property type="entry name" value="Enolase C-terminal domain-like"/>
    <property type="match status" value="1"/>
</dbReference>
<evidence type="ECO:0000313" key="3">
    <source>
        <dbReference type="EMBL" id="CAB4323683.1"/>
    </source>
</evidence>
<dbReference type="Gene3D" id="3.20.20.120">
    <property type="entry name" value="Enolase-like C-terminal domain"/>
    <property type="match status" value="1"/>
</dbReference>
<gene>
    <name evidence="3" type="ORF">UFOPK1392_01440</name>
</gene>
<organism evidence="3">
    <name type="scientific">freshwater metagenome</name>
    <dbReference type="NCBI Taxonomy" id="449393"/>
    <lineage>
        <taxon>unclassified sequences</taxon>
        <taxon>metagenomes</taxon>
        <taxon>ecological metagenomes</taxon>
    </lineage>
</organism>
<dbReference type="SFLD" id="SFLDG00180">
    <property type="entry name" value="muconate_cycloisomerase"/>
    <property type="match status" value="1"/>
</dbReference>
<sequence length="278" mass="29110">MARAAIELALLDAECAAGGRSLARRFTSVDPGPAPTVPAGVAIGLMDTAGATASVAAARVAEGYRRIKMKIEPGRDIEFIRAVRSMIGADVELMVDANGAYTSEDHALLTQLDEFELSCVEQPLSADGPDDLERHAALAALINTPICLDESLTSIERTERAIELGACSVVCVKAPRYGSWLDAVAVLDHCRDHGVDAWVGGMLDTGIGRRANIALAAHPGATRVGDISATARFFTDDICAPVTLNAGRIDVPATTGLASSIDRVALERLTITSTTIST</sequence>
<dbReference type="GO" id="GO:0003824">
    <property type="term" value="F:catalytic activity"/>
    <property type="evidence" value="ECO:0007669"/>
    <property type="project" value="UniProtKB-ARBA"/>
</dbReference>
<dbReference type="PANTHER" id="PTHR48073:SF5">
    <property type="entry name" value="O-SUCCINYLBENZOATE SYNTHASE"/>
    <property type="match status" value="1"/>
</dbReference>
<reference evidence="3" key="1">
    <citation type="submission" date="2020-05" db="EMBL/GenBank/DDBJ databases">
        <authorList>
            <person name="Chiriac C."/>
            <person name="Salcher M."/>
            <person name="Ghai R."/>
            <person name="Kavagutti S V."/>
        </authorList>
    </citation>
    <scope>NUCLEOTIDE SEQUENCE</scope>
</reference>
<dbReference type="InterPro" id="IPR013342">
    <property type="entry name" value="Mandelate_racemase_C"/>
</dbReference>
<dbReference type="SFLD" id="SFLDF00009">
    <property type="entry name" value="o-succinylbenzoate_synthase"/>
    <property type="match status" value="1"/>
</dbReference>
<dbReference type="EMBL" id="CAEMXZ010000063">
    <property type="protein sequence ID" value="CAB4323683.1"/>
    <property type="molecule type" value="Genomic_DNA"/>
</dbReference>
<dbReference type="InterPro" id="IPR029017">
    <property type="entry name" value="Enolase-like_N"/>
</dbReference>
<dbReference type="SFLD" id="SFLDS00001">
    <property type="entry name" value="Enolase"/>
    <property type="match status" value="1"/>
</dbReference>
<protein>
    <submittedName>
        <fullName evidence="3">Unannotated protein</fullName>
    </submittedName>
</protein>
<dbReference type="AlphaFoldDB" id="A0A6J5YCS7"/>
<proteinExistence type="predicted"/>
<dbReference type="SMART" id="SM00922">
    <property type="entry name" value="MR_MLE"/>
    <property type="match status" value="1"/>
</dbReference>
<keyword evidence="1" id="KW-0479">Metal-binding</keyword>
<feature type="domain" description="Mandelate racemase/muconate lactonizing enzyme C-terminal" evidence="2">
    <location>
        <begin position="49"/>
        <end position="145"/>
    </location>
</feature>